<reference evidence="2 3" key="1">
    <citation type="journal article" date="2016" name="Mol. Biol. Evol.">
        <title>Comparative Genomics of Early-Diverging Mushroom-Forming Fungi Provides Insights into the Origins of Lignocellulose Decay Capabilities.</title>
        <authorList>
            <person name="Nagy L.G."/>
            <person name="Riley R."/>
            <person name="Tritt A."/>
            <person name="Adam C."/>
            <person name="Daum C."/>
            <person name="Floudas D."/>
            <person name="Sun H."/>
            <person name="Yadav J.S."/>
            <person name="Pangilinan J."/>
            <person name="Larsson K.H."/>
            <person name="Matsuura K."/>
            <person name="Barry K."/>
            <person name="Labutti K."/>
            <person name="Kuo R."/>
            <person name="Ohm R.A."/>
            <person name="Bhattacharya S.S."/>
            <person name="Shirouzu T."/>
            <person name="Yoshinaga Y."/>
            <person name="Martin F.M."/>
            <person name="Grigoriev I.V."/>
            <person name="Hibbett D.S."/>
        </authorList>
    </citation>
    <scope>NUCLEOTIDE SEQUENCE [LARGE SCALE GENOMIC DNA]</scope>
    <source>
        <strain evidence="2 3">HHB12029</strain>
    </source>
</reference>
<keyword evidence="3" id="KW-1185">Reference proteome</keyword>
<organism evidence="2 3">
    <name type="scientific">Exidia glandulosa HHB12029</name>
    <dbReference type="NCBI Taxonomy" id="1314781"/>
    <lineage>
        <taxon>Eukaryota</taxon>
        <taxon>Fungi</taxon>
        <taxon>Dikarya</taxon>
        <taxon>Basidiomycota</taxon>
        <taxon>Agaricomycotina</taxon>
        <taxon>Agaricomycetes</taxon>
        <taxon>Auriculariales</taxon>
        <taxon>Exidiaceae</taxon>
        <taxon>Exidia</taxon>
    </lineage>
</organism>
<feature type="region of interest" description="Disordered" evidence="1">
    <location>
        <begin position="105"/>
        <end position="146"/>
    </location>
</feature>
<evidence type="ECO:0000313" key="3">
    <source>
        <dbReference type="Proteomes" id="UP000077266"/>
    </source>
</evidence>
<evidence type="ECO:0000256" key="1">
    <source>
        <dbReference type="SAM" id="MobiDB-lite"/>
    </source>
</evidence>
<dbReference type="Gene3D" id="3.40.50.11350">
    <property type="match status" value="1"/>
</dbReference>
<gene>
    <name evidence="2" type="ORF">EXIGLDRAFT_748482</name>
</gene>
<dbReference type="InParanoid" id="A0A165JDE4"/>
<accession>A0A165JDE4</accession>
<feature type="compositionally biased region" description="Basic and acidic residues" evidence="1">
    <location>
        <begin position="105"/>
        <end position="137"/>
    </location>
</feature>
<evidence type="ECO:0000313" key="2">
    <source>
        <dbReference type="EMBL" id="KZV94686.1"/>
    </source>
</evidence>
<dbReference type="AlphaFoldDB" id="A0A165JDE4"/>
<dbReference type="EMBL" id="KV425968">
    <property type="protein sequence ID" value="KZV94686.1"/>
    <property type="molecule type" value="Genomic_DNA"/>
</dbReference>
<sequence>MFPPPEGGDLSAVAMGRRVSHGSLALLKRRWRAPVFVLVVLLAGGHWLFRTVLDAQSESYEQRPTPAYHLVADDEFGHFRRSEGYKPTHNMRGMAKEKLRVVEGERRNGRHDDWAGKGADETLEASRTEPDPIAEKQHARRKGAMAAHERAVAPFRGSVPDDAADDALCGARVADADEWAQRFANGNPAECRLLLAAWVAESDTHAQKHMVQLAALARRLHRTLVLPNVHRGAMGTCLARGFDAYYDLTGGALVRDRDAKMYMVPTQQDKKKARFAPPWQAKQWLALSDAVSFAEFRSWAATRQTAPTAQIVDIEGTALSPKVAAGALELSDAAHLVVETEGDPSNSTHPTCLATSVPRLDFAKHSPLHFHPLVGDYWHVKPASSIAYGHAVAGALALDAPNPGHRDRPRGTIPKRAANDEVVLAPTSTQLPPDVLVVSWNALHPMFDIEVSALPPLGYAQRWTTLAASLVSGLGPFIAVHWRLEHIDTAALGTCADALITNLLDLLAPNALGEDVGAVWLATDYPIEGREGTFTPSAEANEAMRRVKAAFGMDGKLERVRLTTLAEEMSRSGEDMDEEDDAFEADPGLMAILDKSVAVRAPIFVTGGAECGVSSAFSTEIRDRRAHVIQGTQFRHDDAHPHAPAIRNLVQYFG</sequence>
<protein>
    <submittedName>
        <fullName evidence="2">Uncharacterized protein</fullName>
    </submittedName>
</protein>
<name>A0A165JDE4_EXIGL</name>
<dbReference type="Proteomes" id="UP000077266">
    <property type="component" value="Unassembled WGS sequence"/>
</dbReference>
<dbReference type="OrthoDB" id="2020419at2759"/>
<proteinExistence type="predicted"/>